<evidence type="ECO:0000256" key="4">
    <source>
        <dbReference type="ARBA" id="ARBA00023239"/>
    </source>
</evidence>
<dbReference type="InterPro" id="IPR011057">
    <property type="entry name" value="Mss4-like_sf"/>
</dbReference>
<dbReference type="Gene3D" id="3.90.1590.10">
    <property type="entry name" value="glutathione-dependent formaldehyde- activating enzyme (gfa)"/>
    <property type="match status" value="1"/>
</dbReference>
<dbReference type="Proteomes" id="UP000004386">
    <property type="component" value="Unassembled WGS sequence"/>
</dbReference>
<name>C4WE70_9HYPH</name>
<gene>
    <name evidence="6" type="ORF">OINT_1000712</name>
</gene>
<evidence type="ECO:0000256" key="3">
    <source>
        <dbReference type="ARBA" id="ARBA00022833"/>
    </source>
</evidence>
<accession>C4WE70</accession>
<dbReference type="GO" id="GO:0016846">
    <property type="term" value="F:carbon-sulfur lyase activity"/>
    <property type="evidence" value="ECO:0007669"/>
    <property type="project" value="InterPro"/>
</dbReference>
<comment type="similarity">
    <text evidence="1">Belongs to the Gfa family.</text>
</comment>
<evidence type="ECO:0000313" key="6">
    <source>
        <dbReference type="EMBL" id="EEQ95347.1"/>
    </source>
</evidence>
<reference evidence="6 7" key="1">
    <citation type="submission" date="2009-05" db="EMBL/GenBank/DDBJ databases">
        <authorList>
            <person name="Setubal J.C."/>
            <person name="Boyle S."/>
            <person name="Crasta O.R."/>
            <person name="Gillespie J.J."/>
            <person name="Kenyon R.W."/>
            <person name="Lu J."/>
            <person name="Mane S."/>
            <person name="Nagrani S."/>
            <person name="Shallom J.M."/>
            <person name="Shallom S."/>
            <person name="Shukla M."/>
            <person name="Snyder E.E."/>
            <person name="Sobral B.W."/>
            <person name="Wattam A.R."/>
            <person name="Will R."/>
            <person name="Williams K."/>
            <person name="Yoo H."/>
            <person name="Munk C."/>
            <person name="Tapia R."/>
            <person name="Green L."/>
            <person name="Rogers Y."/>
            <person name="Detter J.C."/>
            <person name="Bruce D."/>
            <person name="Brettin T.S."/>
            <person name="Tsolis R."/>
        </authorList>
    </citation>
    <scope>NUCLEOTIDE SEQUENCE [LARGE SCALE GENOMIC DNA]</scope>
    <source>
        <strain evidence="6 7">LMG 3301</strain>
    </source>
</reference>
<sequence>MWNRENNMTLDIKPVYTGGCQCGAVRFRVDGAMGSPSICHCRMCQKAFGNFYAPLVSVSKAKLEWTRNEPKRFRSSNHVQRGFCPECGTPLTYEAPDGIALAIGAFDAPEEIEPTIQWGIEKQLPYVPKLASLPGYVTERDPESIEFVRTMVSYQHPDHDTESWPQQQG</sequence>
<dbReference type="HOGENOM" id="CLU_055491_4_0_5"/>
<keyword evidence="3" id="KW-0862">Zinc</keyword>
<dbReference type="Pfam" id="PF04828">
    <property type="entry name" value="GFA"/>
    <property type="match status" value="1"/>
</dbReference>
<feature type="domain" description="CENP-V/GFA" evidence="5">
    <location>
        <begin position="16"/>
        <end position="113"/>
    </location>
</feature>
<dbReference type="PANTHER" id="PTHR33337:SF40">
    <property type="entry name" value="CENP-V_GFA DOMAIN-CONTAINING PROTEIN-RELATED"/>
    <property type="match status" value="1"/>
</dbReference>
<evidence type="ECO:0000259" key="5">
    <source>
        <dbReference type="PROSITE" id="PS51891"/>
    </source>
</evidence>
<evidence type="ECO:0000256" key="1">
    <source>
        <dbReference type="ARBA" id="ARBA00005495"/>
    </source>
</evidence>
<dbReference type="InterPro" id="IPR006913">
    <property type="entry name" value="CENP-V/GFA"/>
</dbReference>
<protein>
    <submittedName>
        <fullName evidence="6">Glutathione-dependent formaldehyde-activating GFA</fullName>
    </submittedName>
</protein>
<organism evidence="6 7">
    <name type="scientific">Brucella intermedia LMG 3301</name>
    <dbReference type="NCBI Taxonomy" id="641118"/>
    <lineage>
        <taxon>Bacteria</taxon>
        <taxon>Pseudomonadati</taxon>
        <taxon>Pseudomonadota</taxon>
        <taxon>Alphaproteobacteria</taxon>
        <taxon>Hyphomicrobiales</taxon>
        <taxon>Brucellaceae</taxon>
        <taxon>Brucella/Ochrobactrum group</taxon>
        <taxon>Brucella</taxon>
    </lineage>
</organism>
<dbReference type="PANTHER" id="PTHR33337">
    <property type="entry name" value="GFA DOMAIN-CONTAINING PROTEIN"/>
    <property type="match status" value="1"/>
</dbReference>
<evidence type="ECO:0000313" key="7">
    <source>
        <dbReference type="Proteomes" id="UP000004386"/>
    </source>
</evidence>
<dbReference type="EMBL" id="ACQA01000001">
    <property type="protein sequence ID" value="EEQ95347.1"/>
    <property type="molecule type" value="Genomic_DNA"/>
</dbReference>
<dbReference type="GO" id="GO:0046872">
    <property type="term" value="F:metal ion binding"/>
    <property type="evidence" value="ECO:0007669"/>
    <property type="project" value="UniProtKB-KW"/>
</dbReference>
<proteinExistence type="inferred from homology"/>
<comment type="caution">
    <text evidence="6">The sequence shown here is derived from an EMBL/GenBank/DDBJ whole genome shotgun (WGS) entry which is preliminary data.</text>
</comment>
<keyword evidence="2" id="KW-0479">Metal-binding</keyword>
<dbReference type="PROSITE" id="PS51891">
    <property type="entry name" value="CENP_V_GFA"/>
    <property type="match status" value="1"/>
</dbReference>
<keyword evidence="4" id="KW-0456">Lyase</keyword>
<dbReference type="AlphaFoldDB" id="C4WE70"/>
<dbReference type="SUPFAM" id="SSF51316">
    <property type="entry name" value="Mss4-like"/>
    <property type="match status" value="1"/>
</dbReference>
<evidence type="ECO:0000256" key="2">
    <source>
        <dbReference type="ARBA" id="ARBA00022723"/>
    </source>
</evidence>